<gene>
    <name evidence="1" type="ORF">TSPGSL018_13019</name>
</gene>
<name>A0A061S8F0_9CHLO</name>
<accession>A0A061S8F0</accession>
<evidence type="ECO:0000313" key="1">
    <source>
        <dbReference type="EMBL" id="JAC79314.1"/>
    </source>
</evidence>
<dbReference type="AlphaFoldDB" id="A0A061S8F0"/>
<organism evidence="1">
    <name type="scientific">Tetraselmis sp. GSL018</name>
    <dbReference type="NCBI Taxonomy" id="582737"/>
    <lineage>
        <taxon>Eukaryota</taxon>
        <taxon>Viridiplantae</taxon>
        <taxon>Chlorophyta</taxon>
        <taxon>core chlorophytes</taxon>
        <taxon>Chlorodendrophyceae</taxon>
        <taxon>Chlorodendrales</taxon>
        <taxon>Chlorodendraceae</taxon>
        <taxon>Tetraselmis</taxon>
    </lineage>
</organism>
<sequence length="84" mass="9125">RSTAAAASPRGCFCRRTICRSSGAPNETSRLRAMRWMQSRAALGQVRAVAAPSYPDINCAPCLVPQHERQRDSHVGDNFNGAPL</sequence>
<proteinExistence type="predicted"/>
<feature type="non-terminal residue" evidence="1">
    <location>
        <position position="1"/>
    </location>
</feature>
<protein>
    <submittedName>
        <fullName evidence="1">Uncharacterized protein</fullName>
    </submittedName>
</protein>
<dbReference type="EMBL" id="GBEZ01006056">
    <property type="protein sequence ID" value="JAC79314.1"/>
    <property type="molecule type" value="Transcribed_RNA"/>
</dbReference>
<reference evidence="1" key="1">
    <citation type="submission" date="2014-05" db="EMBL/GenBank/DDBJ databases">
        <title>The transcriptome of the halophilic microalga Tetraselmis sp. GSL018 isolated from the Great Salt Lake, Utah.</title>
        <authorList>
            <person name="Jinkerson R.E."/>
            <person name="D'Adamo S."/>
            <person name="Posewitz M.C."/>
        </authorList>
    </citation>
    <scope>NUCLEOTIDE SEQUENCE</scope>
    <source>
        <strain evidence="1">GSL018</strain>
    </source>
</reference>
<feature type="non-terminal residue" evidence="1">
    <location>
        <position position="84"/>
    </location>
</feature>